<feature type="transmembrane region" description="Helical" evidence="2">
    <location>
        <begin position="229"/>
        <end position="249"/>
    </location>
</feature>
<feature type="compositionally biased region" description="Polar residues" evidence="1">
    <location>
        <begin position="170"/>
        <end position="190"/>
    </location>
</feature>
<keyword evidence="4" id="KW-0723">Serine/threonine-protein kinase</keyword>
<dbReference type="PROSITE" id="PS50011">
    <property type="entry name" value="PROTEIN_KINASE_DOM"/>
    <property type="match status" value="1"/>
</dbReference>
<keyword evidence="2" id="KW-0472">Membrane</keyword>
<organism evidence="4 5">
    <name type="scientific">Ktedonosporobacter rubrisoli</name>
    <dbReference type="NCBI Taxonomy" id="2509675"/>
    <lineage>
        <taxon>Bacteria</taxon>
        <taxon>Bacillati</taxon>
        <taxon>Chloroflexota</taxon>
        <taxon>Ktedonobacteria</taxon>
        <taxon>Ktedonobacterales</taxon>
        <taxon>Ktedonosporobacteraceae</taxon>
        <taxon>Ktedonosporobacter</taxon>
    </lineage>
</organism>
<keyword evidence="4" id="KW-0808">Transferase</keyword>
<dbReference type="SMART" id="SM00220">
    <property type="entry name" value="S_TKc"/>
    <property type="match status" value="1"/>
</dbReference>
<dbReference type="Pfam" id="PF00069">
    <property type="entry name" value="Pkinase"/>
    <property type="match status" value="1"/>
</dbReference>
<dbReference type="GO" id="GO:0004674">
    <property type="term" value="F:protein serine/threonine kinase activity"/>
    <property type="evidence" value="ECO:0007669"/>
    <property type="project" value="UniProtKB-KW"/>
</dbReference>
<keyword evidence="2" id="KW-0812">Transmembrane</keyword>
<dbReference type="InterPro" id="IPR008271">
    <property type="entry name" value="Ser/Thr_kinase_AS"/>
</dbReference>
<dbReference type="InterPro" id="IPR011009">
    <property type="entry name" value="Kinase-like_dom_sf"/>
</dbReference>
<keyword evidence="2" id="KW-1133">Transmembrane helix</keyword>
<dbReference type="EMBL" id="CP035758">
    <property type="protein sequence ID" value="QBD75520.1"/>
    <property type="molecule type" value="Genomic_DNA"/>
</dbReference>
<sequence length="355" mass="38684">MAASALQYAHDNQIIHRDVKPQNFLIQYRSEQPERPHLLLTDFGIAKISSITSYSSMHIRGTPVYMAPEQWKGRATAATDQYALAVMAYQLLTGQPPFRGEMVEVMNQHFTKEPAAPGGLNPRVTPALDAMILRALAKKPEERFTSVTHFSQAFKKSLEDNSIIHKETPINKNGDNIPNASSALTAGNTKENEVATSHASNNVLATSPVPTASAKELNKYKALRLRSRPVAVALVLLAVLLLGASLWSLRTFQQSTGQASGLLKLAATISGDAATATVSSFQTIVANKEATSDTINHAAQARADAVYPYPTYIPGQGTFVFYNSLLDQNDSEWRQYGDCTFFAQDGLQRAGIDSQ</sequence>
<protein>
    <submittedName>
        <fullName evidence="4">Serine/threonine protein kinase</fullName>
    </submittedName>
</protein>
<keyword evidence="5" id="KW-1185">Reference proteome</keyword>
<dbReference type="Gene3D" id="1.10.510.10">
    <property type="entry name" value="Transferase(Phosphotransferase) domain 1"/>
    <property type="match status" value="1"/>
</dbReference>
<dbReference type="PANTHER" id="PTHR24348:SF68">
    <property type="entry name" value="SERINE_THREONINE-PROTEIN KINASE ATG1C"/>
    <property type="match status" value="1"/>
</dbReference>
<dbReference type="RefSeq" id="WP_129886118.1">
    <property type="nucleotide sequence ID" value="NZ_CP035758.1"/>
</dbReference>
<feature type="region of interest" description="Disordered" evidence="1">
    <location>
        <begin position="167"/>
        <end position="190"/>
    </location>
</feature>
<gene>
    <name evidence="4" type="ORF">EPA93_05680</name>
</gene>
<dbReference type="GO" id="GO:0005737">
    <property type="term" value="C:cytoplasm"/>
    <property type="evidence" value="ECO:0007669"/>
    <property type="project" value="TreeGrafter"/>
</dbReference>
<dbReference type="CDD" id="cd14014">
    <property type="entry name" value="STKc_PknB_like"/>
    <property type="match status" value="1"/>
</dbReference>
<dbReference type="OrthoDB" id="9813021at2"/>
<dbReference type="PANTHER" id="PTHR24348">
    <property type="entry name" value="SERINE/THREONINE-PROTEIN KINASE UNC-51-RELATED"/>
    <property type="match status" value="1"/>
</dbReference>
<accession>A0A4P6JKL1</accession>
<reference evidence="4 5" key="1">
    <citation type="submission" date="2019-01" db="EMBL/GenBank/DDBJ databases">
        <title>Ktedonosporobacter rubrisoli SCAWS-G2.</title>
        <authorList>
            <person name="Huang Y."/>
            <person name="Yan B."/>
        </authorList>
    </citation>
    <scope>NUCLEOTIDE SEQUENCE [LARGE SCALE GENOMIC DNA]</scope>
    <source>
        <strain evidence="4 5">SCAWS-G2</strain>
    </source>
</reference>
<proteinExistence type="predicted"/>
<dbReference type="AlphaFoldDB" id="A0A4P6JKL1"/>
<dbReference type="Proteomes" id="UP000290365">
    <property type="component" value="Chromosome"/>
</dbReference>
<dbReference type="GO" id="GO:0005524">
    <property type="term" value="F:ATP binding"/>
    <property type="evidence" value="ECO:0007669"/>
    <property type="project" value="InterPro"/>
</dbReference>
<dbReference type="InterPro" id="IPR000719">
    <property type="entry name" value="Prot_kinase_dom"/>
</dbReference>
<evidence type="ECO:0000313" key="5">
    <source>
        <dbReference type="Proteomes" id="UP000290365"/>
    </source>
</evidence>
<evidence type="ECO:0000313" key="4">
    <source>
        <dbReference type="EMBL" id="QBD75520.1"/>
    </source>
</evidence>
<evidence type="ECO:0000259" key="3">
    <source>
        <dbReference type="PROSITE" id="PS50011"/>
    </source>
</evidence>
<evidence type="ECO:0000256" key="2">
    <source>
        <dbReference type="SAM" id="Phobius"/>
    </source>
</evidence>
<evidence type="ECO:0000256" key="1">
    <source>
        <dbReference type="SAM" id="MobiDB-lite"/>
    </source>
</evidence>
<keyword evidence="4" id="KW-0418">Kinase</keyword>
<dbReference type="KEGG" id="kbs:EPA93_05680"/>
<name>A0A4P6JKL1_KTERU</name>
<dbReference type="PROSITE" id="PS00108">
    <property type="entry name" value="PROTEIN_KINASE_ST"/>
    <property type="match status" value="1"/>
</dbReference>
<dbReference type="SUPFAM" id="SSF56112">
    <property type="entry name" value="Protein kinase-like (PK-like)"/>
    <property type="match status" value="1"/>
</dbReference>
<feature type="domain" description="Protein kinase" evidence="3">
    <location>
        <begin position="1"/>
        <end position="155"/>
    </location>
</feature>
<dbReference type="InterPro" id="IPR045269">
    <property type="entry name" value="Atg1-like"/>
</dbReference>